<dbReference type="EMBL" id="MOXJ01000019">
    <property type="protein sequence ID" value="PDO10133.1"/>
    <property type="molecule type" value="Genomic_DNA"/>
</dbReference>
<feature type="signal peptide" evidence="1">
    <location>
        <begin position="1"/>
        <end position="21"/>
    </location>
</feature>
<dbReference type="PROSITE" id="PS51257">
    <property type="entry name" value="PROKAR_LIPOPROTEIN"/>
    <property type="match status" value="1"/>
</dbReference>
<gene>
    <name evidence="2" type="ORF">BLM47_08865</name>
</gene>
<comment type="caution">
    <text evidence="2">The sequence shown here is derived from an EMBL/GenBank/DDBJ whole genome shotgun (WGS) entry which is preliminary data.</text>
</comment>
<evidence type="ECO:0000313" key="3">
    <source>
        <dbReference type="Proteomes" id="UP000243688"/>
    </source>
</evidence>
<evidence type="ECO:0000313" key="2">
    <source>
        <dbReference type="EMBL" id="PDO10133.1"/>
    </source>
</evidence>
<accession>A0A2A6DZG3</accession>
<keyword evidence="1" id="KW-0732">Signal</keyword>
<name>A0A2A6DZG3_9BACL</name>
<organism evidence="2 3">
    <name type="scientific">Candidatus Reconcilbacillus cellulovorans</name>
    <dbReference type="NCBI Taxonomy" id="1906605"/>
    <lineage>
        <taxon>Bacteria</taxon>
        <taxon>Bacillati</taxon>
        <taxon>Bacillota</taxon>
        <taxon>Bacilli</taxon>
        <taxon>Bacillales</taxon>
        <taxon>Paenibacillaceae</taxon>
        <taxon>Candidatus Reconcilbacillus</taxon>
    </lineage>
</organism>
<protein>
    <recommendedName>
        <fullName evidence="4">SH3b domain-containing protein</fullName>
    </recommendedName>
</protein>
<evidence type="ECO:0008006" key="4">
    <source>
        <dbReference type="Google" id="ProtNLM"/>
    </source>
</evidence>
<sequence length="259" mass="28637">MNKKLTIVTAGLLLLVLAAGCALQPAGSNEESDLRVGRTYTLRADIGAKREPAAVSYAAPAFEAKSGQTYRIAELKDGFARVEQSGWIPIWYFTKEIERVRSIQPEVRIVSQPVCVQIVPVPLSEAETANCLNDPAAQKLKEGTVVRLLRSYDDKWYAVEFAGGESVLLANQWQWVPASALEPYSPEKARDGRIRPGAIVYDVETKQPRTSAWRGYASIAEELPGSSVGLPDRIYKIYGSQGQSGYIRKEDFLPNPFEE</sequence>
<dbReference type="AlphaFoldDB" id="A0A2A6DZG3"/>
<evidence type="ECO:0000256" key="1">
    <source>
        <dbReference type="SAM" id="SignalP"/>
    </source>
</evidence>
<proteinExistence type="predicted"/>
<dbReference type="Proteomes" id="UP000243688">
    <property type="component" value="Unassembled WGS sequence"/>
</dbReference>
<reference evidence="2 3" key="1">
    <citation type="submission" date="2016-12" db="EMBL/GenBank/DDBJ databases">
        <title>Candidatus Reconcilibacillus cellulovorans genome.</title>
        <authorList>
            <person name="Kolinko S."/>
            <person name="Wu Y.-W."/>
            <person name="Tachea F."/>
            <person name="Denzel E."/>
            <person name="Hiras J."/>
            <person name="Baecker N."/>
            <person name="Chan L.J."/>
            <person name="Eichorst S.A."/>
            <person name="Frey D."/>
            <person name="Adams P.D."/>
            <person name="Pray T."/>
            <person name="Tanjore D."/>
            <person name="Petzold C.J."/>
            <person name="Gladden J.M."/>
            <person name="Simmons B.A."/>
            <person name="Singer S.W."/>
        </authorList>
    </citation>
    <scope>NUCLEOTIDE SEQUENCE [LARGE SCALE GENOMIC DNA]</scope>
    <source>
        <strain evidence="2">JTherm</strain>
    </source>
</reference>
<feature type="chain" id="PRO_5038794120" description="SH3b domain-containing protein" evidence="1">
    <location>
        <begin position="22"/>
        <end position="259"/>
    </location>
</feature>